<dbReference type="EMBL" id="JACAZH010000009">
    <property type="protein sequence ID" value="KAF7358643.1"/>
    <property type="molecule type" value="Genomic_DNA"/>
</dbReference>
<accession>A0A8H6YFA1</accession>
<dbReference type="AlphaFoldDB" id="A0A8H6YFA1"/>
<keyword evidence="2" id="KW-1185">Reference proteome</keyword>
<organism evidence="1 2">
    <name type="scientific">Mycena sanguinolenta</name>
    <dbReference type="NCBI Taxonomy" id="230812"/>
    <lineage>
        <taxon>Eukaryota</taxon>
        <taxon>Fungi</taxon>
        <taxon>Dikarya</taxon>
        <taxon>Basidiomycota</taxon>
        <taxon>Agaricomycotina</taxon>
        <taxon>Agaricomycetes</taxon>
        <taxon>Agaricomycetidae</taxon>
        <taxon>Agaricales</taxon>
        <taxon>Marasmiineae</taxon>
        <taxon>Mycenaceae</taxon>
        <taxon>Mycena</taxon>
    </lineage>
</organism>
<evidence type="ECO:0000313" key="2">
    <source>
        <dbReference type="Proteomes" id="UP000623467"/>
    </source>
</evidence>
<proteinExistence type="predicted"/>
<name>A0A8H6YFA1_9AGAR</name>
<reference evidence="1" key="1">
    <citation type="submission" date="2020-05" db="EMBL/GenBank/DDBJ databases">
        <title>Mycena genomes resolve the evolution of fungal bioluminescence.</title>
        <authorList>
            <person name="Tsai I.J."/>
        </authorList>
    </citation>
    <scope>NUCLEOTIDE SEQUENCE</scope>
    <source>
        <strain evidence="1">160909Yilan</strain>
    </source>
</reference>
<sequence length="145" mass="16382">MVRSAVGLRRFALPWSDLTAVALECLKARECLDVLIDAPLLTKCSFEETSGPVPPVLWVITHTSLREFSISGSSILRSLTLPHLRTLTLGAEATTDEVSLIERSAHSLREFTIPRCYTWDYEISIDWFWIATELRTGRLRDIPPP</sequence>
<comment type="caution">
    <text evidence="1">The sequence shown here is derived from an EMBL/GenBank/DDBJ whole genome shotgun (WGS) entry which is preliminary data.</text>
</comment>
<evidence type="ECO:0000313" key="1">
    <source>
        <dbReference type="EMBL" id="KAF7358643.1"/>
    </source>
</evidence>
<gene>
    <name evidence="1" type="ORF">MSAN_01203100</name>
</gene>
<dbReference type="Proteomes" id="UP000623467">
    <property type="component" value="Unassembled WGS sequence"/>
</dbReference>
<protein>
    <submittedName>
        <fullName evidence="1">Uncharacterized protein</fullName>
    </submittedName>
</protein>